<evidence type="ECO:0000256" key="1">
    <source>
        <dbReference type="ARBA" id="ARBA00004442"/>
    </source>
</evidence>
<dbReference type="EMBL" id="QSAG01000009">
    <property type="protein sequence ID" value="RGW43100.1"/>
    <property type="molecule type" value="Genomic_DNA"/>
</dbReference>
<comment type="similarity">
    <text evidence="2">Belongs to the SusD family.</text>
</comment>
<dbReference type="Gene3D" id="1.25.40.390">
    <property type="match status" value="1"/>
</dbReference>
<feature type="domain" description="RagB/SusD" evidence="6">
    <location>
        <begin position="381"/>
        <end position="662"/>
    </location>
</feature>
<comment type="caution">
    <text evidence="8">The sequence shown here is derived from an EMBL/GenBank/DDBJ whole genome shotgun (WGS) entry which is preliminary data.</text>
</comment>
<evidence type="ECO:0000313" key="9">
    <source>
        <dbReference type="Proteomes" id="UP000283785"/>
    </source>
</evidence>
<dbReference type="InterPro" id="IPR033985">
    <property type="entry name" value="SusD-like_N"/>
</dbReference>
<organism evidence="8 9">
    <name type="scientific">Segatella copri</name>
    <dbReference type="NCBI Taxonomy" id="165179"/>
    <lineage>
        <taxon>Bacteria</taxon>
        <taxon>Pseudomonadati</taxon>
        <taxon>Bacteroidota</taxon>
        <taxon>Bacteroidia</taxon>
        <taxon>Bacteroidales</taxon>
        <taxon>Prevotellaceae</taxon>
        <taxon>Segatella</taxon>
    </lineage>
</organism>
<dbReference type="InterPro" id="IPR011990">
    <property type="entry name" value="TPR-like_helical_dom_sf"/>
</dbReference>
<evidence type="ECO:0000256" key="3">
    <source>
        <dbReference type="ARBA" id="ARBA00022729"/>
    </source>
</evidence>
<dbReference type="SUPFAM" id="SSF48452">
    <property type="entry name" value="TPR-like"/>
    <property type="match status" value="1"/>
</dbReference>
<keyword evidence="5" id="KW-0998">Cell outer membrane</keyword>
<reference evidence="8 9" key="1">
    <citation type="submission" date="2018-08" db="EMBL/GenBank/DDBJ databases">
        <title>A genome reference for cultivated species of the human gut microbiota.</title>
        <authorList>
            <person name="Zou Y."/>
            <person name="Xue W."/>
            <person name="Luo G."/>
        </authorList>
    </citation>
    <scope>NUCLEOTIDE SEQUENCE [LARGE SCALE GENOMIC DNA]</scope>
    <source>
        <strain evidence="8 9">AF12-50</strain>
    </source>
</reference>
<proteinExistence type="inferred from homology"/>
<protein>
    <submittedName>
        <fullName evidence="8">RagB/SusD family nutrient uptake outer membrane protein</fullName>
    </submittedName>
</protein>
<dbReference type="AlphaFoldDB" id="A0AA92TYZ1"/>
<dbReference type="PROSITE" id="PS51257">
    <property type="entry name" value="PROKAR_LIPOPROTEIN"/>
    <property type="match status" value="1"/>
</dbReference>
<name>A0AA92TYZ1_9BACT</name>
<evidence type="ECO:0000256" key="2">
    <source>
        <dbReference type="ARBA" id="ARBA00006275"/>
    </source>
</evidence>
<evidence type="ECO:0000259" key="7">
    <source>
        <dbReference type="Pfam" id="PF14322"/>
    </source>
</evidence>
<dbReference type="InterPro" id="IPR012944">
    <property type="entry name" value="SusD_RagB_dom"/>
</dbReference>
<accession>A0AA92TYZ1</accession>
<dbReference type="RefSeq" id="WP_118064517.1">
    <property type="nucleotide sequence ID" value="NZ_QSAG01000009.1"/>
</dbReference>
<evidence type="ECO:0000256" key="5">
    <source>
        <dbReference type="ARBA" id="ARBA00023237"/>
    </source>
</evidence>
<evidence type="ECO:0000259" key="6">
    <source>
        <dbReference type="Pfam" id="PF07980"/>
    </source>
</evidence>
<sequence>MNKNIKNILYTGCLALVLTTSLSSCEDYLDKSPETTVSSEDAFKTFKNFQGFIEEIYNCVPDKEKCNWAPSWNWGDDEVFNSKADAEMTHQMDLGNYRDIYTNGYASWFYRAGSDPKKVDAKSHSIYPHAWYCIRKCNLGLANLDKLTTATQEEKNLIAGQLYFFRAWWHFEMMQQLGGLPYIDQVLDASGKLTLPRLSYQECAAKAGEDFRKAADLLPIDWDKTTAGKQTSGHNQLRINKIMALGYLGKNYLWAASPLMKNGAKLGAVKSEITYDYDAEYSQKAAEALGELLNLVEGGQTQYALASYNYDDIYNHVISSSESSSFDDIFYTVNQNYQMPGSTEAIFRGPCDENRWASPWNHGKVFGPKMDGIVPHDNVIHQPTANLVEAYGMANGEPAFLIENGELVPNLAGGFDPEHPWKNRDPRFYHDIVFDGCKYINDDGSAKKEKNYIYCNLSSSATDTEDGMKTMRNVENGSRTGYFIQKLAPHTCNAVDTYFDKAFNAYLPYMRLADIYLMYAEACAATSGAQGKSSNFSKTAEAAINTIRDRCGAGHVAAEYVANAHKFMDEVRREREVELAFEGMRFNDLQRWLLLTEAPYNTKYEQVFERVSSDPKHPEDGQVSGYGKKVIIKRDFTAKHYWFPFPTDQTQLYAEFPQNPGW</sequence>
<evidence type="ECO:0000256" key="4">
    <source>
        <dbReference type="ARBA" id="ARBA00023136"/>
    </source>
</evidence>
<dbReference type="Pfam" id="PF07980">
    <property type="entry name" value="SusD_RagB"/>
    <property type="match status" value="1"/>
</dbReference>
<keyword evidence="3" id="KW-0732">Signal</keyword>
<dbReference type="GO" id="GO:0009279">
    <property type="term" value="C:cell outer membrane"/>
    <property type="evidence" value="ECO:0007669"/>
    <property type="project" value="UniProtKB-SubCell"/>
</dbReference>
<gene>
    <name evidence="8" type="ORF">DWV76_06520</name>
</gene>
<feature type="domain" description="SusD-like N-terminal" evidence="7">
    <location>
        <begin position="27"/>
        <end position="226"/>
    </location>
</feature>
<evidence type="ECO:0000313" key="8">
    <source>
        <dbReference type="EMBL" id="RGW43100.1"/>
    </source>
</evidence>
<dbReference type="Proteomes" id="UP000283785">
    <property type="component" value="Unassembled WGS sequence"/>
</dbReference>
<comment type="subcellular location">
    <subcellularLocation>
        <location evidence="1">Cell outer membrane</location>
    </subcellularLocation>
</comment>
<keyword evidence="4" id="KW-0472">Membrane</keyword>
<dbReference type="Pfam" id="PF14322">
    <property type="entry name" value="SusD-like_3"/>
    <property type="match status" value="1"/>
</dbReference>